<evidence type="ECO:0000256" key="1">
    <source>
        <dbReference type="ARBA" id="ARBA00022670"/>
    </source>
</evidence>
<keyword evidence="2" id="KW-0808">Transferase</keyword>
<evidence type="ECO:0000256" key="13">
    <source>
        <dbReference type="ARBA" id="ARBA00023125"/>
    </source>
</evidence>
<keyword evidence="9" id="KW-0460">Magnesium</keyword>
<keyword evidence="17" id="KW-1185">Reference proteome</keyword>
<dbReference type="Gene3D" id="3.30.420.10">
    <property type="entry name" value="Ribonuclease H-like superfamily/Ribonuclease H"/>
    <property type="match status" value="1"/>
</dbReference>
<keyword evidence="11" id="KW-0695">RNA-directed DNA polymerase</keyword>
<evidence type="ECO:0000256" key="7">
    <source>
        <dbReference type="ARBA" id="ARBA00022759"/>
    </source>
</evidence>
<dbReference type="PANTHER" id="PTHR37984">
    <property type="entry name" value="PROTEIN CBG26694"/>
    <property type="match status" value="1"/>
</dbReference>
<evidence type="ECO:0000259" key="15">
    <source>
        <dbReference type="PROSITE" id="PS50994"/>
    </source>
</evidence>
<proteinExistence type="predicted"/>
<dbReference type="EMBL" id="MIGC01007151">
    <property type="protein sequence ID" value="PHJ15850.1"/>
    <property type="molecule type" value="Genomic_DNA"/>
</dbReference>
<dbReference type="GO" id="GO:0015074">
    <property type="term" value="P:DNA integration"/>
    <property type="evidence" value="ECO:0007669"/>
    <property type="project" value="UniProtKB-KW"/>
</dbReference>
<evidence type="ECO:0000256" key="4">
    <source>
        <dbReference type="ARBA" id="ARBA00022722"/>
    </source>
</evidence>
<dbReference type="PANTHER" id="PTHR37984:SF5">
    <property type="entry name" value="PROTEIN NYNRIN-LIKE"/>
    <property type="match status" value="1"/>
</dbReference>
<dbReference type="AlphaFoldDB" id="A0A2C6JYH9"/>
<keyword evidence="12" id="KW-0239">DNA-directed DNA polymerase</keyword>
<dbReference type="SUPFAM" id="SSF56672">
    <property type="entry name" value="DNA/RNA polymerases"/>
    <property type="match status" value="1"/>
</dbReference>
<dbReference type="InterPro" id="IPR041588">
    <property type="entry name" value="Integrase_H2C2"/>
</dbReference>
<gene>
    <name evidence="16" type="ORF">CSUI_010337</name>
</gene>
<evidence type="ECO:0000256" key="2">
    <source>
        <dbReference type="ARBA" id="ARBA00022679"/>
    </source>
</evidence>
<dbReference type="VEuPathDB" id="ToxoDB:CSUI_010337"/>
<evidence type="ECO:0000256" key="5">
    <source>
        <dbReference type="ARBA" id="ARBA00022723"/>
    </source>
</evidence>
<dbReference type="GeneID" id="94433653"/>
<dbReference type="InterPro" id="IPR036397">
    <property type="entry name" value="RNaseH_sf"/>
</dbReference>
<evidence type="ECO:0000313" key="17">
    <source>
        <dbReference type="Proteomes" id="UP000221165"/>
    </source>
</evidence>
<accession>A0A2C6JYH9</accession>
<dbReference type="Proteomes" id="UP000221165">
    <property type="component" value="Unassembled WGS sequence"/>
</dbReference>
<name>A0A2C6JYH9_9APIC</name>
<evidence type="ECO:0000256" key="3">
    <source>
        <dbReference type="ARBA" id="ARBA00022695"/>
    </source>
</evidence>
<sequence>MTRIFNPDLPMVIKTDASKYAVGAVLEQEGFPIAFESQRKSDREEYYPAYESELLAIVYALTKWKHFIGTRLVTRETDHATLSRLLTQKKVTTRLGYWQDKLADFNSGVVHKPGKQNLVADALSRCPDYMNSISIRSELPSISTRGNDQRSSRRLEWERAYHQCEDFGDILPICENFRADPEADSNIPVVEDGKEYHWEGGLLWVKIKNNWKLCVPPKNIRREILQGFHDHALAGHPRIGKTTLDIERIFWWPDLKSDTKRYVKSCIASAQGKASYARYGGLLNPLPTPHYPWEILNVDLIMGLPKGDMGYDAIITLVCQLTKMARFTPTFQTAVAERVGKMLVREVIRLHGVPAAIISNRDSRFTSDVWQEMCKRLNITLKMSTAYHPQTDGLAERTNQTIEQMLRCAILRNEHEWVDALPMLEFGYNSTIRSSTRASPFEMLYGFIPCKAVCRKYNLTTTTSSANLPLQAEVILRKARVELERAKATQQKYANRKRRPVGFQIVDYVWLKVSHLPMSGSANSRALSLKHRGPFKIISRVGQLAYRSKLPPSIWVHPVFHVSLLKPVTMNEFGLRSHTSLQVPVHGNEYEVQGISKHRDDPRTKRRWYKVLRTDRTRRWEPESNLLGCQQTLYNYFRGVHQHDVVYRVEEGKPLDEWQPHER</sequence>
<dbReference type="OrthoDB" id="2202254at2759"/>
<dbReference type="GO" id="GO:0006508">
    <property type="term" value="P:proteolysis"/>
    <property type="evidence" value="ECO:0007669"/>
    <property type="project" value="UniProtKB-KW"/>
</dbReference>
<dbReference type="CDD" id="cd09274">
    <property type="entry name" value="RNase_HI_RT_Ty3"/>
    <property type="match status" value="1"/>
</dbReference>
<keyword evidence="7" id="KW-0255">Endonuclease</keyword>
<dbReference type="Pfam" id="PF24626">
    <property type="entry name" value="SH3_Tf2-1"/>
    <property type="match status" value="1"/>
</dbReference>
<evidence type="ECO:0000256" key="6">
    <source>
        <dbReference type="ARBA" id="ARBA00022750"/>
    </source>
</evidence>
<dbReference type="CDD" id="cd00024">
    <property type="entry name" value="CD_CSD"/>
    <property type="match status" value="1"/>
</dbReference>
<dbReference type="Gene3D" id="1.10.340.70">
    <property type="match status" value="1"/>
</dbReference>
<evidence type="ECO:0000256" key="10">
    <source>
        <dbReference type="ARBA" id="ARBA00022908"/>
    </source>
</evidence>
<keyword evidence="14" id="KW-0233">DNA recombination</keyword>
<evidence type="ECO:0000256" key="12">
    <source>
        <dbReference type="ARBA" id="ARBA00022932"/>
    </source>
</evidence>
<dbReference type="InterPro" id="IPR043502">
    <property type="entry name" value="DNA/RNA_pol_sf"/>
</dbReference>
<keyword evidence="8" id="KW-0378">Hydrolase</keyword>
<dbReference type="InterPro" id="IPR016197">
    <property type="entry name" value="Chromo-like_dom_sf"/>
</dbReference>
<evidence type="ECO:0000256" key="9">
    <source>
        <dbReference type="ARBA" id="ARBA00022842"/>
    </source>
</evidence>
<keyword evidence="5" id="KW-0479">Metal-binding</keyword>
<dbReference type="FunFam" id="3.30.420.10:FF:000032">
    <property type="entry name" value="Retrovirus-related Pol polyprotein from transposon 297-like Protein"/>
    <property type="match status" value="1"/>
</dbReference>
<dbReference type="GO" id="GO:0046872">
    <property type="term" value="F:metal ion binding"/>
    <property type="evidence" value="ECO:0007669"/>
    <property type="project" value="UniProtKB-KW"/>
</dbReference>
<dbReference type="GO" id="GO:0003964">
    <property type="term" value="F:RNA-directed DNA polymerase activity"/>
    <property type="evidence" value="ECO:0007669"/>
    <property type="project" value="UniProtKB-KW"/>
</dbReference>
<dbReference type="Pfam" id="PF17917">
    <property type="entry name" value="RT_RNaseH"/>
    <property type="match status" value="1"/>
</dbReference>
<keyword evidence="3" id="KW-0548">Nucleotidyltransferase</keyword>
<evidence type="ECO:0000256" key="8">
    <source>
        <dbReference type="ARBA" id="ARBA00022801"/>
    </source>
</evidence>
<keyword evidence="6" id="KW-0064">Aspartyl protease</keyword>
<dbReference type="SUPFAM" id="SSF53098">
    <property type="entry name" value="Ribonuclease H-like"/>
    <property type="match status" value="1"/>
</dbReference>
<dbReference type="InterPro" id="IPR056924">
    <property type="entry name" value="SH3_Tf2-1"/>
</dbReference>
<evidence type="ECO:0000256" key="11">
    <source>
        <dbReference type="ARBA" id="ARBA00022918"/>
    </source>
</evidence>
<keyword evidence="10" id="KW-0229">DNA integration</keyword>
<evidence type="ECO:0000313" key="16">
    <source>
        <dbReference type="EMBL" id="PHJ15850.1"/>
    </source>
</evidence>
<dbReference type="PROSITE" id="PS50994">
    <property type="entry name" value="INTEGRASE"/>
    <property type="match status" value="1"/>
</dbReference>
<keyword evidence="4" id="KW-0540">Nuclease</keyword>
<feature type="domain" description="Integrase catalytic" evidence="15">
    <location>
        <begin position="288"/>
        <end position="448"/>
    </location>
</feature>
<dbReference type="GO" id="GO:0004190">
    <property type="term" value="F:aspartic-type endopeptidase activity"/>
    <property type="evidence" value="ECO:0007669"/>
    <property type="project" value="UniProtKB-KW"/>
</dbReference>
<dbReference type="InterPro" id="IPR041373">
    <property type="entry name" value="RT_RNaseH"/>
</dbReference>
<organism evidence="16 17">
    <name type="scientific">Cystoisospora suis</name>
    <dbReference type="NCBI Taxonomy" id="483139"/>
    <lineage>
        <taxon>Eukaryota</taxon>
        <taxon>Sar</taxon>
        <taxon>Alveolata</taxon>
        <taxon>Apicomplexa</taxon>
        <taxon>Conoidasida</taxon>
        <taxon>Coccidia</taxon>
        <taxon>Eucoccidiorida</taxon>
        <taxon>Eimeriorina</taxon>
        <taxon>Sarcocystidae</taxon>
        <taxon>Cystoisospora</taxon>
    </lineage>
</organism>
<dbReference type="GO" id="GO:0006310">
    <property type="term" value="P:DNA recombination"/>
    <property type="evidence" value="ECO:0007669"/>
    <property type="project" value="UniProtKB-KW"/>
</dbReference>
<dbReference type="GO" id="GO:0004519">
    <property type="term" value="F:endonuclease activity"/>
    <property type="evidence" value="ECO:0007669"/>
    <property type="project" value="UniProtKB-KW"/>
</dbReference>
<dbReference type="Pfam" id="PF17921">
    <property type="entry name" value="Integrase_H2C2"/>
    <property type="match status" value="1"/>
</dbReference>
<reference evidence="16 17" key="1">
    <citation type="journal article" date="2017" name="Int. J. Parasitol.">
        <title>The genome of the protozoan parasite Cystoisospora suis and a reverse vaccinology approach to identify vaccine candidates.</title>
        <authorList>
            <person name="Palmieri N."/>
            <person name="Shrestha A."/>
            <person name="Ruttkowski B."/>
            <person name="Beck T."/>
            <person name="Vogl C."/>
            <person name="Tomley F."/>
            <person name="Blake D.P."/>
            <person name="Joachim A."/>
        </authorList>
    </citation>
    <scope>NUCLEOTIDE SEQUENCE [LARGE SCALE GENOMIC DNA]</scope>
    <source>
        <strain evidence="16 17">Wien I</strain>
    </source>
</reference>
<dbReference type="InterPro" id="IPR050951">
    <property type="entry name" value="Retrovirus_Pol_polyprotein"/>
</dbReference>
<protein>
    <submittedName>
        <fullName evidence="16">Retrotransposon ty3-gypsy subclass</fullName>
    </submittedName>
</protein>
<dbReference type="InterPro" id="IPR012337">
    <property type="entry name" value="RNaseH-like_sf"/>
</dbReference>
<dbReference type="InterPro" id="IPR001584">
    <property type="entry name" value="Integrase_cat-core"/>
</dbReference>
<keyword evidence="1" id="KW-0645">Protease</keyword>
<dbReference type="GO" id="GO:0003887">
    <property type="term" value="F:DNA-directed DNA polymerase activity"/>
    <property type="evidence" value="ECO:0007669"/>
    <property type="project" value="UniProtKB-KW"/>
</dbReference>
<dbReference type="RefSeq" id="XP_067917582.1">
    <property type="nucleotide sequence ID" value="XM_068070442.1"/>
</dbReference>
<dbReference type="SUPFAM" id="SSF54160">
    <property type="entry name" value="Chromo domain-like"/>
    <property type="match status" value="1"/>
</dbReference>
<keyword evidence="13" id="KW-0238">DNA-binding</keyword>
<comment type="caution">
    <text evidence="16">The sequence shown here is derived from an EMBL/GenBank/DDBJ whole genome shotgun (WGS) entry which is preliminary data.</text>
</comment>
<dbReference type="GO" id="GO:0003677">
    <property type="term" value="F:DNA binding"/>
    <property type="evidence" value="ECO:0007669"/>
    <property type="project" value="UniProtKB-KW"/>
</dbReference>
<evidence type="ECO:0000256" key="14">
    <source>
        <dbReference type="ARBA" id="ARBA00023172"/>
    </source>
</evidence>